<accession>A0ABN6SKB8</accession>
<dbReference type="EMBL" id="AP026803">
    <property type="protein sequence ID" value="BDR60058.1"/>
    <property type="molecule type" value="Genomic_DNA"/>
</dbReference>
<proteinExistence type="predicted"/>
<dbReference type="Proteomes" id="UP001321741">
    <property type="component" value="Chromosome"/>
</dbReference>
<evidence type="ECO:0000313" key="2">
    <source>
        <dbReference type="Proteomes" id="UP001321741"/>
    </source>
</evidence>
<organism evidence="1 2">
    <name type="scientific">Lactobacillus xylocopicola</name>
    <dbReference type="NCBI Taxonomy" id="2976676"/>
    <lineage>
        <taxon>Bacteria</taxon>
        <taxon>Bacillati</taxon>
        <taxon>Bacillota</taxon>
        <taxon>Bacilli</taxon>
        <taxon>Lactobacillales</taxon>
        <taxon>Lactobacillaceae</taxon>
        <taxon>Lactobacillus</taxon>
    </lineage>
</organism>
<keyword evidence="2" id="KW-1185">Reference proteome</keyword>
<name>A0ABN6SKB8_9LACO</name>
<gene>
    <name evidence="1" type="ORF">KIM322_03190</name>
</gene>
<reference evidence="1 2" key="1">
    <citation type="journal article" date="2023" name="Microbiol. Spectr.">
        <title>Symbiosis of Carpenter Bees with Uncharacterized Lactic Acid Bacteria Showing NAD Auxotrophy.</title>
        <authorList>
            <person name="Kawasaki S."/>
            <person name="Ozawa K."/>
            <person name="Mori T."/>
            <person name="Yamamoto A."/>
            <person name="Ito M."/>
            <person name="Ohkuma M."/>
            <person name="Sakamoto M."/>
            <person name="Matsutani M."/>
        </authorList>
    </citation>
    <scope>NUCLEOTIDE SEQUENCE [LARGE SCALE GENOMIC DNA]</scope>
    <source>
        <strain evidence="1 2">Kim32-2</strain>
    </source>
</reference>
<evidence type="ECO:0000313" key="1">
    <source>
        <dbReference type="EMBL" id="BDR60058.1"/>
    </source>
</evidence>
<sequence length="96" mass="11353">MASKLREIEEEHDTKATVRDIIAAYGQDSPPNREETTYQWNNFVRDFRQDPISKQYTAPLKVASLLWQQVRDSDQAKKYRSSLIIENEQLLLPYHK</sequence>
<protein>
    <submittedName>
        <fullName evidence="1">Uncharacterized protein</fullName>
    </submittedName>
</protein>